<feature type="domain" description="C2H2-type" evidence="8">
    <location>
        <begin position="556"/>
        <end position="583"/>
    </location>
</feature>
<dbReference type="PANTHER" id="PTHR23226:SF416">
    <property type="entry name" value="FI01424P"/>
    <property type="match status" value="1"/>
</dbReference>
<feature type="domain" description="C2H2-type" evidence="8">
    <location>
        <begin position="500"/>
        <end position="527"/>
    </location>
</feature>
<gene>
    <name evidence="9" type="primary">ZNF234_11</name>
    <name evidence="9" type="ORF">AVEN_232075_1</name>
</gene>
<evidence type="ECO:0000256" key="3">
    <source>
        <dbReference type="ARBA" id="ARBA00022737"/>
    </source>
</evidence>
<evidence type="ECO:0000256" key="6">
    <source>
        <dbReference type="ARBA" id="ARBA00023242"/>
    </source>
</evidence>
<feature type="domain" description="C2H2-type" evidence="8">
    <location>
        <begin position="472"/>
        <end position="499"/>
    </location>
</feature>
<dbReference type="SMART" id="SM00355">
    <property type="entry name" value="ZnF_C2H2"/>
    <property type="match status" value="6"/>
</dbReference>
<feature type="domain" description="C2H2-type" evidence="8">
    <location>
        <begin position="444"/>
        <end position="471"/>
    </location>
</feature>
<name>A0A4Y2QLE3_ARAVE</name>
<dbReference type="GO" id="GO:0000978">
    <property type="term" value="F:RNA polymerase II cis-regulatory region sequence-specific DNA binding"/>
    <property type="evidence" value="ECO:0007669"/>
    <property type="project" value="TreeGrafter"/>
</dbReference>
<dbReference type="Pfam" id="PF00096">
    <property type="entry name" value="zf-C2H2"/>
    <property type="match status" value="6"/>
</dbReference>
<evidence type="ECO:0000256" key="1">
    <source>
        <dbReference type="ARBA" id="ARBA00004123"/>
    </source>
</evidence>
<evidence type="ECO:0000256" key="7">
    <source>
        <dbReference type="PROSITE-ProRule" id="PRU00042"/>
    </source>
</evidence>
<dbReference type="OrthoDB" id="6571533at2759"/>
<keyword evidence="3" id="KW-0677">Repeat</keyword>
<dbReference type="GO" id="GO:0005634">
    <property type="term" value="C:nucleus"/>
    <property type="evidence" value="ECO:0007669"/>
    <property type="project" value="UniProtKB-SubCell"/>
</dbReference>
<dbReference type="Gene3D" id="3.30.160.60">
    <property type="entry name" value="Classic Zinc Finger"/>
    <property type="match status" value="6"/>
</dbReference>
<keyword evidence="6" id="KW-0539">Nucleus</keyword>
<dbReference type="FunFam" id="3.30.160.60:FF:000690">
    <property type="entry name" value="Zinc finger protein 354C"/>
    <property type="match status" value="2"/>
</dbReference>
<dbReference type="PROSITE" id="PS00028">
    <property type="entry name" value="ZINC_FINGER_C2H2_1"/>
    <property type="match status" value="6"/>
</dbReference>
<dbReference type="FunFam" id="3.30.160.60:FF:000446">
    <property type="entry name" value="Zinc finger protein"/>
    <property type="match status" value="1"/>
</dbReference>
<dbReference type="GO" id="GO:0008270">
    <property type="term" value="F:zinc ion binding"/>
    <property type="evidence" value="ECO:0007669"/>
    <property type="project" value="UniProtKB-KW"/>
</dbReference>
<dbReference type="GO" id="GO:0003682">
    <property type="term" value="F:chromatin binding"/>
    <property type="evidence" value="ECO:0007669"/>
    <property type="project" value="UniProtKB-ARBA"/>
</dbReference>
<protein>
    <submittedName>
        <fullName evidence="9">Zinc finger protein 234</fullName>
    </submittedName>
</protein>
<feature type="domain" description="C2H2-type" evidence="8">
    <location>
        <begin position="528"/>
        <end position="555"/>
    </location>
</feature>
<dbReference type="FunFam" id="3.30.160.60:FF:000912">
    <property type="entry name" value="Zinc finger protein 660"/>
    <property type="match status" value="1"/>
</dbReference>
<accession>A0A4Y2QLE3</accession>
<sequence>MAELACFDCFKTYNSLIGHYCLNGRWIPGVANGNTTAQAVAEELDSLKQESTQGPRVQVHATTSVGTELVSINPEFYDENYLSNQMTYGNDQTTYSSQDYTTGGTTNQLMAMNSEQNHVEQCAISDLNNPTLFCRMELGTNDCNMAMRFNFPNSEMASNMDRLTSMVCQLGLDEDNLNIPSIPNSSNNTPDFATVSGSINNLKMYEFQTQDAFEDIQTRTKIQNNHSKFISNLVEGNEASEMSNESRIINEERGRIKHQLFMENEFTTEMIVDNIQLTEMYQQFSRHGPNTHRILVKGALDNLTNNSAVIESDPSRHFMLRNIYNVHNKHESSLQTGSINSQVSRIRTNAELMRHKCTNASTEYKIGLNDKNFRRALEESALIGISCTEKSHSVEDCHVDAAHAPAGPSFSQLNERNISASLKKFQSDGNVKRHCVVNTSVKLFICNVCQKLFKQRSHLKTHLFIHEEIKPYRCSICGKSFTQNIHLQRHGLVHTGEKPFTCELCSKGFKQKQDLKRHMPIHTGEKLYLCEVCGKAFTRKDSLNQHALIHKDDKTFECEVCGKSFRRKEHLKRHALTHTGDKPFECKLCGRMFLAKSSLNRHKKTHKPK</sequence>
<organism evidence="9 10">
    <name type="scientific">Araneus ventricosus</name>
    <name type="common">Orbweaver spider</name>
    <name type="synonym">Epeira ventricosa</name>
    <dbReference type="NCBI Taxonomy" id="182803"/>
    <lineage>
        <taxon>Eukaryota</taxon>
        <taxon>Metazoa</taxon>
        <taxon>Ecdysozoa</taxon>
        <taxon>Arthropoda</taxon>
        <taxon>Chelicerata</taxon>
        <taxon>Arachnida</taxon>
        <taxon>Araneae</taxon>
        <taxon>Araneomorphae</taxon>
        <taxon>Entelegynae</taxon>
        <taxon>Araneoidea</taxon>
        <taxon>Araneidae</taxon>
        <taxon>Araneus</taxon>
    </lineage>
</organism>
<dbReference type="PANTHER" id="PTHR23226">
    <property type="entry name" value="ZINC FINGER AND SCAN DOMAIN-CONTAINING"/>
    <property type="match status" value="1"/>
</dbReference>
<comment type="caution">
    <text evidence="9">The sequence shown here is derived from an EMBL/GenBank/DDBJ whole genome shotgun (WGS) entry which is preliminary data.</text>
</comment>
<keyword evidence="4 7" id="KW-0863">Zinc-finger</keyword>
<dbReference type="EMBL" id="BGPR01014186">
    <property type="protein sequence ID" value="GBN64110.1"/>
    <property type="molecule type" value="Genomic_DNA"/>
</dbReference>
<keyword evidence="10" id="KW-1185">Reference proteome</keyword>
<reference evidence="9 10" key="1">
    <citation type="journal article" date="2019" name="Sci. Rep.">
        <title>Orb-weaving spider Araneus ventricosus genome elucidates the spidroin gene catalogue.</title>
        <authorList>
            <person name="Kono N."/>
            <person name="Nakamura H."/>
            <person name="Ohtoshi R."/>
            <person name="Moran D.A.P."/>
            <person name="Shinohara A."/>
            <person name="Yoshida Y."/>
            <person name="Fujiwara M."/>
            <person name="Mori M."/>
            <person name="Tomita M."/>
            <person name="Arakawa K."/>
        </authorList>
    </citation>
    <scope>NUCLEOTIDE SEQUENCE [LARGE SCALE GENOMIC DNA]</scope>
</reference>
<evidence type="ECO:0000313" key="10">
    <source>
        <dbReference type="Proteomes" id="UP000499080"/>
    </source>
</evidence>
<dbReference type="Proteomes" id="UP000499080">
    <property type="component" value="Unassembled WGS sequence"/>
</dbReference>
<evidence type="ECO:0000256" key="4">
    <source>
        <dbReference type="ARBA" id="ARBA00022771"/>
    </source>
</evidence>
<dbReference type="AlphaFoldDB" id="A0A4Y2QLE3"/>
<dbReference type="GO" id="GO:0000981">
    <property type="term" value="F:DNA-binding transcription factor activity, RNA polymerase II-specific"/>
    <property type="evidence" value="ECO:0007669"/>
    <property type="project" value="TreeGrafter"/>
</dbReference>
<keyword evidence="2" id="KW-0479">Metal-binding</keyword>
<dbReference type="PROSITE" id="PS50157">
    <property type="entry name" value="ZINC_FINGER_C2H2_2"/>
    <property type="match status" value="6"/>
</dbReference>
<dbReference type="GO" id="GO:0045596">
    <property type="term" value="P:negative regulation of cell differentiation"/>
    <property type="evidence" value="ECO:0007669"/>
    <property type="project" value="UniProtKB-ARBA"/>
</dbReference>
<feature type="domain" description="C2H2-type" evidence="8">
    <location>
        <begin position="584"/>
        <end position="609"/>
    </location>
</feature>
<evidence type="ECO:0000256" key="5">
    <source>
        <dbReference type="ARBA" id="ARBA00022833"/>
    </source>
</evidence>
<comment type="subcellular location">
    <subcellularLocation>
        <location evidence="1">Nucleus</location>
    </subcellularLocation>
</comment>
<dbReference type="SUPFAM" id="SSF57667">
    <property type="entry name" value="beta-beta-alpha zinc fingers"/>
    <property type="match status" value="3"/>
</dbReference>
<dbReference type="FunFam" id="3.30.160.60:FF:001498">
    <property type="entry name" value="Zinc finger protein 404"/>
    <property type="match status" value="2"/>
</dbReference>
<proteinExistence type="predicted"/>
<evidence type="ECO:0000259" key="8">
    <source>
        <dbReference type="PROSITE" id="PS50157"/>
    </source>
</evidence>
<evidence type="ECO:0000256" key="2">
    <source>
        <dbReference type="ARBA" id="ARBA00022723"/>
    </source>
</evidence>
<keyword evidence="5" id="KW-0862">Zinc</keyword>
<evidence type="ECO:0000313" key="9">
    <source>
        <dbReference type="EMBL" id="GBN64110.1"/>
    </source>
</evidence>
<dbReference type="InterPro" id="IPR013087">
    <property type="entry name" value="Znf_C2H2_type"/>
</dbReference>
<dbReference type="InterPro" id="IPR036236">
    <property type="entry name" value="Znf_C2H2_sf"/>
</dbReference>